<comment type="caution">
    <text evidence="3">The sequence shown here is derived from an EMBL/GenBank/DDBJ whole genome shotgun (WGS) entry which is preliminary data.</text>
</comment>
<dbReference type="RefSeq" id="WP_037266479.1">
    <property type="nucleotide sequence ID" value="NZ_JALZ01000045.1"/>
</dbReference>
<dbReference type="Pfam" id="PF03372">
    <property type="entry name" value="Exo_endo_phos"/>
    <property type="match status" value="1"/>
</dbReference>
<evidence type="ECO:0000256" key="1">
    <source>
        <dbReference type="SAM" id="SignalP"/>
    </source>
</evidence>
<evidence type="ECO:0000313" key="3">
    <source>
        <dbReference type="EMBL" id="ETX12922.1"/>
    </source>
</evidence>
<proteinExistence type="predicted"/>
<dbReference type="Proteomes" id="UP000022447">
    <property type="component" value="Unassembled WGS sequence"/>
</dbReference>
<feature type="signal peptide" evidence="1">
    <location>
        <begin position="1"/>
        <end position="23"/>
    </location>
</feature>
<dbReference type="InterPro" id="IPR036691">
    <property type="entry name" value="Endo/exonu/phosph_ase_sf"/>
</dbReference>
<keyword evidence="4" id="KW-1185">Reference proteome</keyword>
<dbReference type="EMBL" id="JALZ01000045">
    <property type="protein sequence ID" value="ETX12922.1"/>
    <property type="molecule type" value="Genomic_DNA"/>
</dbReference>
<dbReference type="Gene3D" id="3.60.10.10">
    <property type="entry name" value="Endonuclease/exonuclease/phosphatase"/>
    <property type="match status" value="1"/>
</dbReference>
<dbReference type="AlphaFoldDB" id="X7EAI5"/>
<dbReference type="STRING" id="1449350.OCH239_15400"/>
<evidence type="ECO:0000259" key="2">
    <source>
        <dbReference type="Pfam" id="PF03372"/>
    </source>
</evidence>
<evidence type="ECO:0000313" key="4">
    <source>
        <dbReference type="Proteomes" id="UP000022447"/>
    </source>
</evidence>
<dbReference type="InterPro" id="IPR005135">
    <property type="entry name" value="Endo/exonuclease/phosphatase"/>
</dbReference>
<dbReference type="GO" id="GO:0003824">
    <property type="term" value="F:catalytic activity"/>
    <property type="evidence" value="ECO:0007669"/>
    <property type="project" value="InterPro"/>
</dbReference>
<dbReference type="eggNOG" id="COG0708">
    <property type="taxonomic scope" value="Bacteria"/>
</dbReference>
<protein>
    <recommendedName>
        <fullName evidence="2">Endonuclease/exonuclease/phosphatase domain-containing protein</fullName>
    </recommendedName>
</protein>
<dbReference type="OrthoDB" id="8453560at2"/>
<keyword evidence="1" id="KW-0732">Signal</keyword>
<gene>
    <name evidence="3" type="ORF">OCH239_15400</name>
</gene>
<feature type="domain" description="Endonuclease/exonuclease/phosphatase" evidence="2">
    <location>
        <begin position="29"/>
        <end position="239"/>
    </location>
</feature>
<organism evidence="3 4">
    <name type="scientific">Roseivivax halodurans JCM 10272</name>
    <dbReference type="NCBI Taxonomy" id="1449350"/>
    <lineage>
        <taxon>Bacteria</taxon>
        <taxon>Pseudomonadati</taxon>
        <taxon>Pseudomonadota</taxon>
        <taxon>Alphaproteobacteria</taxon>
        <taxon>Rhodobacterales</taxon>
        <taxon>Roseobacteraceae</taxon>
        <taxon>Roseivivax</taxon>
    </lineage>
</organism>
<dbReference type="SUPFAM" id="SSF56219">
    <property type="entry name" value="DNase I-like"/>
    <property type="match status" value="1"/>
</dbReference>
<name>X7EAI5_9RHOB</name>
<feature type="chain" id="PRO_5004977697" description="Endonuclease/exonuclease/phosphatase domain-containing protein" evidence="1">
    <location>
        <begin position="24"/>
        <end position="257"/>
    </location>
</feature>
<reference evidence="3 4" key="1">
    <citation type="submission" date="2014-01" db="EMBL/GenBank/DDBJ databases">
        <title>Roseivivax halodurans JCM 10272 Genome Sequencing.</title>
        <authorList>
            <person name="Lai Q."/>
            <person name="Li G."/>
            <person name="Shao Z."/>
        </authorList>
    </citation>
    <scope>NUCLEOTIDE SEQUENCE [LARGE SCALE GENOMIC DNA]</scope>
    <source>
        <strain evidence="3 4">JCM 10272</strain>
    </source>
</reference>
<accession>X7EAI5</accession>
<sequence length="257" mass="26431">MTSLFPVLRAAFLLIAVATTAAAQDLSVITWNIGGAERDAEAVATSAAAMLDEVGPADILILQEVIDSAQVEAVADATGLGHWVISDFSPPEDVTNTPFASLEVAILSATPIVSAAEWDITGPAANGDNFPPRPSSTSVLTEELAIGIGLNTAPARGFLRASVESGPVVCAGHWKSSRGQSCNAEDLGNALQREDQARGLASDALSFVEGGQTVIIGGDFNIRAPGRALRVGTSLQEDCMPTGSCEGVCGAGTLWLR</sequence>